<dbReference type="RefSeq" id="XP_024342272.1">
    <property type="nucleotide sequence ID" value="XM_024484699.1"/>
</dbReference>
<dbReference type="PANTHER" id="PTHR21506">
    <property type="entry name" value="COMPONENT OF OLIGOMERIC GOLGI COMPLEX 6"/>
    <property type="match status" value="1"/>
</dbReference>
<feature type="region of interest" description="Disordered" evidence="11">
    <location>
        <begin position="51"/>
        <end position="78"/>
    </location>
</feature>
<evidence type="ECO:0000259" key="13">
    <source>
        <dbReference type="Pfam" id="PF20653"/>
    </source>
</evidence>
<evidence type="ECO:0000256" key="3">
    <source>
        <dbReference type="ARBA" id="ARBA00020973"/>
    </source>
</evidence>
<accession>A0A1X6N9Z8</accession>
<evidence type="ECO:0000256" key="7">
    <source>
        <dbReference type="ARBA" id="ARBA00023136"/>
    </source>
</evidence>
<feature type="domain" description="Conserved oligomeric complex COG6 N-terminal" evidence="12">
    <location>
        <begin position="106"/>
        <end position="209"/>
    </location>
</feature>
<evidence type="ECO:0000259" key="12">
    <source>
        <dbReference type="Pfam" id="PF06419"/>
    </source>
</evidence>
<dbReference type="InterPro" id="IPR048369">
    <property type="entry name" value="COG6_C"/>
</dbReference>
<dbReference type="STRING" id="670580.A0A1X6N9Z8"/>
<dbReference type="Proteomes" id="UP000194127">
    <property type="component" value="Unassembled WGS sequence"/>
</dbReference>
<keyword evidence="6 10" id="KW-0333">Golgi apparatus</keyword>
<evidence type="ECO:0000256" key="2">
    <source>
        <dbReference type="ARBA" id="ARBA00011023"/>
    </source>
</evidence>
<dbReference type="SMART" id="SM01087">
    <property type="entry name" value="COG6"/>
    <property type="match status" value="1"/>
</dbReference>
<dbReference type="OrthoDB" id="272987at2759"/>
<feature type="domain" description="Conserved Oligomeric Golgi complex subunit 6 C-terminal" evidence="13">
    <location>
        <begin position="244"/>
        <end position="692"/>
    </location>
</feature>
<keyword evidence="5 10" id="KW-0653">Protein transport</keyword>
<keyword evidence="4 10" id="KW-0813">Transport</keyword>
<evidence type="ECO:0000256" key="4">
    <source>
        <dbReference type="ARBA" id="ARBA00022448"/>
    </source>
</evidence>
<keyword evidence="7 10" id="KW-0472">Membrane</keyword>
<evidence type="ECO:0000256" key="8">
    <source>
        <dbReference type="ARBA" id="ARBA00031348"/>
    </source>
</evidence>
<organism evidence="14 15">
    <name type="scientific">Postia placenta MAD-698-R-SB12</name>
    <dbReference type="NCBI Taxonomy" id="670580"/>
    <lineage>
        <taxon>Eukaryota</taxon>
        <taxon>Fungi</taxon>
        <taxon>Dikarya</taxon>
        <taxon>Basidiomycota</taxon>
        <taxon>Agaricomycotina</taxon>
        <taxon>Agaricomycetes</taxon>
        <taxon>Polyporales</taxon>
        <taxon>Adustoporiaceae</taxon>
        <taxon>Rhodonia</taxon>
    </lineage>
</organism>
<dbReference type="GO" id="GO:0000139">
    <property type="term" value="C:Golgi membrane"/>
    <property type="evidence" value="ECO:0007669"/>
    <property type="project" value="UniProtKB-SubCell"/>
</dbReference>
<keyword evidence="15" id="KW-1185">Reference proteome</keyword>
<proteinExistence type="inferred from homology"/>
<dbReference type="AlphaFoldDB" id="A0A1X6N9Z8"/>
<evidence type="ECO:0000256" key="1">
    <source>
        <dbReference type="ARBA" id="ARBA00004395"/>
    </source>
</evidence>
<evidence type="ECO:0000256" key="5">
    <source>
        <dbReference type="ARBA" id="ARBA00022927"/>
    </source>
</evidence>
<comment type="subunit">
    <text evidence="10">Component of the conserved oligomeric Golgi complex.</text>
</comment>
<dbReference type="InterPro" id="IPR048368">
    <property type="entry name" value="COG6_N"/>
</dbReference>
<comment type="function">
    <text evidence="10">Acts as component of the peripheral membrane COG complex that is involved in intra-Golgi protein trafficking. COG is located at the cis-Golgi, and regulates tethering of retrograde intra-Golgi vesicles and possibly a number of other membrane trafficking events.</text>
</comment>
<dbReference type="InterPro" id="IPR010490">
    <property type="entry name" value="COG6"/>
</dbReference>
<dbReference type="Pfam" id="PF06419">
    <property type="entry name" value="COG6_N"/>
    <property type="match status" value="1"/>
</dbReference>
<dbReference type="GeneID" id="36329648"/>
<evidence type="ECO:0000313" key="14">
    <source>
        <dbReference type="EMBL" id="OSX65478.1"/>
    </source>
</evidence>
<evidence type="ECO:0000256" key="9">
    <source>
        <dbReference type="ARBA" id="ARBA00043873"/>
    </source>
</evidence>
<evidence type="ECO:0000256" key="6">
    <source>
        <dbReference type="ARBA" id="ARBA00023034"/>
    </source>
</evidence>
<dbReference type="GO" id="GO:0017119">
    <property type="term" value="C:Golgi transport complex"/>
    <property type="evidence" value="ECO:0007669"/>
    <property type="project" value="UniProtKB-UniRule"/>
</dbReference>
<name>A0A1X6N9Z8_9APHY</name>
<reference evidence="14 15" key="1">
    <citation type="submission" date="2017-04" db="EMBL/GenBank/DDBJ databases">
        <title>Genome Sequence of the Model Brown-Rot Fungus Postia placenta SB12.</title>
        <authorList>
            <consortium name="DOE Joint Genome Institute"/>
            <person name="Gaskell J."/>
            <person name="Kersten P."/>
            <person name="Larrondo L.F."/>
            <person name="Canessa P."/>
            <person name="Martinez D."/>
            <person name="Hibbett D."/>
            <person name="Schmoll M."/>
            <person name="Kubicek C.P."/>
            <person name="Martinez A.T."/>
            <person name="Yadav J."/>
            <person name="Master E."/>
            <person name="Magnuson J.K."/>
            <person name="James T."/>
            <person name="Yaver D."/>
            <person name="Berka R."/>
            <person name="Labutti K."/>
            <person name="Lipzen A."/>
            <person name="Aerts A."/>
            <person name="Barry K."/>
            <person name="Henrissat B."/>
            <person name="Blanchette R."/>
            <person name="Grigoriev I."/>
            <person name="Cullen D."/>
        </authorList>
    </citation>
    <scope>NUCLEOTIDE SEQUENCE [LARGE SCALE GENOMIC DNA]</scope>
    <source>
        <strain evidence="14 15">MAD-698-R-SB12</strain>
    </source>
</reference>
<dbReference type="PANTHER" id="PTHR21506:SF0">
    <property type="entry name" value="CONSERVED OLIGOMERIC GOLGI COMPLEX SUBUNIT 6"/>
    <property type="match status" value="1"/>
</dbReference>
<evidence type="ECO:0000256" key="11">
    <source>
        <dbReference type="SAM" id="MobiDB-lite"/>
    </source>
</evidence>
<evidence type="ECO:0000313" key="15">
    <source>
        <dbReference type="Proteomes" id="UP000194127"/>
    </source>
</evidence>
<comment type="subcellular location">
    <subcellularLocation>
        <location evidence="1 10">Golgi apparatus membrane</location>
        <topology evidence="1 10">Peripheral membrane protein</topology>
    </subcellularLocation>
</comment>
<sequence>MSAVSVSPLPSRHNLSSQPQAQNPISLRLYKVLGSNFDDEATKEALHTLSELYGPPSGAHASAKGKEVNRDVEDEDLDEGDVGRTYTRTQASGTVAHEAVPGDIAARARKNLRRDVESKLAESSRKFLQAFGEVDKHLDTLQEHVGVMRLRCDEAQTQLEETTGACKSLLDRAGSLREERWVIAARQSIVSLFLGRFTLTDDEKDAITSRDVPVGKRFFAAMDKAENIRDDCRVLMSGEDGPTKAGLDILSATSGYLEQAYEKIFRWCCFEFRQMGRDGQLEANLSMREAVRRLRERPELLSEALAFLSQTRQTTLLTTFTDALTRGGPGGLPRPIELHAHDPLRYVGDMLAWVHQAIAAEREFLEGLFGVRGDGRMVGSVRSFGESVEEEWMSELMDAAVGKLCTPLKESSITSYKIANLLQFYLLTMQRTIGETTVLSQTLKDLTKLAYQVFYDAIDTEGRSLLRVPPDIDDMSVSPPLSILDHAQVLREIMVVYESSLVGNESDEELYAGFRDILDKMVDPAIETCVTRSADKKKLRPDWDQSVFMLNTLAYLQSVIEPFAFTAEKQGVIQGLVEAKVLQLTEEHYTNILGETGLGEAISAIESRQPSEPLSHLPAAQPLRLQSALRSFSRWLSGPGVVDSPRLSQLTVQSLATRVHQAVLQQIAGAYQRLCEEMRRPDNRYEAAATLLGSERPFGQVHLLYQIFGLGGEED</sequence>
<protein>
    <recommendedName>
        <fullName evidence="3 10">Conserved oligomeric Golgi complex subunit 6</fullName>
        <shortName evidence="10">COG complex subunit 6</shortName>
    </recommendedName>
    <alternativeName>
        <fullName evidence="8 10">Component of oligomeric Golgi complex 6</fullName>
    </alternativeName>
</protein>
<comment type="function">
    <text evidence="9">Acts as a component of the peripheral membrane COG complex that is involved in intra-Golgi protein trafficking. COG is located at the cis-Golgi, and regulates tethering of retrograde intra-Golgi vesicles and possibly a number of other membrane trafficking events.</text>
</comment>
<comment type="similarity">
    <text evidence="2 10">Belongs to the COG6 family.</text>
</comment>
<dbReference type="GO" id="GO:0015031">
    <property type="term" value="P:protein transport"/>
    <property type="evidence" value="ECO:0007669"/>
    <property type="project" value="UniProtKB-KW"/>
</dbReference>
<dbReference type="Pfam" id="PF20653">
    <property type="entry name" value="COG6_C"/>
    <property type="match status" value="1"/>
</dbReference>
<feature type="region of interest" description="Disordered" evidence="11">
    <location>
        <begin position="1"/>
        <end position="20"/>
    </location>
</feature>
<dbReference type="GO" id="GO:0006891">
    <property type="term" value="P:intra-Golgi vesicle-mediated transport"/>
    <property type="evidence" value="ECO:0007669"/>
    <property type="project" value="UniProtKB-UniRule"/>
</dbReference>
<dbReference type="EMBL" id="KZ110593">
    <property type="protein sequence ID" value="OSX65478.1"/>
    <property type="molecule type" value="Genomic_DNA"/>
</dbReference>
<gene>
    <name evidence="14" type="ORF">POSPLADRAFT_1136551</name>
</gene>
<evidence type="ECO:0000256" key="10">
    <source>
        <dbReference type="RuleBase" id="RU365075"/>
    </source>
</evidence>